<keyword evidence="3" id="KW-1185">Reference proteome</keyword>
<dbReference type="AlphaFoldDB" id="A0A7J5BR29"/>
<dbReference type="InterPro" id="IPR044704">
    <property type="entry name" value="UGlyAH_cupin_N"/>
</dbReference>
<dbReference type="PANTHER" id="PTHR34571">
    <property type="entry name" value="(S)-UREIDOGLYCINE AMINOHYDROLASE"/>
    <property type="match status" value="1"/>
</dbReference>
<comment type="caution">
    <text evidence="2">The sequence shown here is derived from an EMBL/GenBank/DDBJ whole genome shotgun (WGS) entry which is preliminary data.</text>
</comment>
<organism evidence="2 3">
    <name type="scientific">Pseudoclavibacter chungangensis</name>
    <dbReference type="NCBI Taxonomy" id="587635"/>
    <lineage>
        <taxon>Bacteria</taxon>
        <taxon>Bacillati</taxon>
        <taxon>Actinomycetota</taxon>
        <taxon>Actinomycetes</taxon>
        <taxon>Micrococcales</taxon>
        <taxon>Microbacteriaceae</taxon>
        <taxon>Pseudoclavibacter</taxon>
    </lineage>
</organism>
<dbReference type="CDD" id="cd02212">
    <property type="entry name" value="cupin_UGlyAH_C"/>
    <property type="match status" value="1"/>
</dbReference>
<dbReference type="EMBL" id="WBJZ01000011">
    <property type="protein sequence ID" value="KAB1656751.1"/>
    <property type="molecule type" value="Genomic_DNA"/>
</dbReference>
<dbReference type="CDD" id="cd02211">
    <property type="entry name" value="cupin_UGlyAH_N"/>
    <property type="match status" value="1"/>
</dbReference>
<dbReference type="OrthoDB" id="9814939at2"/>
<evidence type="ECO:0000259" key="1">
    <source>
        <dbReference type="Pfam" id="PF07883"/>
    </source>
</evidence>
<dbReference type="InterPro" id="IPR014710">
    <property type="entry name" value="RmlC-like_jellyroll"/>
</dbReference>
<dbReference type="Pfam" id="PF07883">
    <property type="entry name" value="Cupin_2"/>
    <property type="match status" value="2"/>
</dbReference>
<evidence type="ECO:0000313" key="3">
    <source>
        <dbReference type="Proteomes" id="UP000467240"/>
    </source>
</evidence>
<dbReference type="EC" id="3.5.3.26" evidence="2"/>
<proteinExistence type="predicted"/>
<sequence length="273" mass="29868">MTAPDYTYATIDPTLPPQTDSLGSAAIVTEAYTVIPHSVMRDIVASFLPEWTGTRAWILNRPIASGATTFAQLVLEVQPGGGSDAPEPQPEVEGFLFVLSGEFTLVLDGETHVLTAGGFAFVPPAATWSLHNTGAEAGQFHWFRKRHEFVAGLTPAAIVGNDHDLEPIPMAGTDGKWSTSRPIDPTDLAYDMHVTVVTFEPGAKIPFLETHVMEHGIYVLEGNAVYRLNDDWVELQPGDYFSLRAFCPQACYAGGPGRFRYLLYKDVNRQITL</sequence>
<dbReference type="SUPFAM" id="SSF51182">
    <property type="entry name" value="RmlC-like cupins"/>
    <property type="match status" value="1"/>
</dbReference>
<name>A0A7J5BR29_9MICO</name>
<gene>
    <name evidence="2" type="ORF">F8O01_10250</name>
</gene>
<dbReference type="Gene3D" id="2.60.120.10">
    <property type="entry name" value="Jelly Rolls"/>
    <property type="match status" value="1"/>
</dbReference>
<evidence type="ECO:0000313" key="2">
    <source>
        <dbReference type="EMBL" id="KAB1656751.1"/>
    </source>
</evidence>
<dbReference type="InterPro" id="IPR013096">
    <property type="entry name" value="Cupin_2"/>
</dbReference>
<accession>A0A7J5BR29</accession>
<reference evidence="2 3" key="1">
    <citation type="submission" date="2019-09" db="EMBL/GenBank/DDBJ databases">
        <title>Phylogeny of genus Pseudoclavibacter and closely related genus.</title>
        <authorList>
            <person name="Li Y."/>
        </authorList>
    </citation>
    <scope>NUCLEOTIDE SEQUENCE [LARGE SCALE GENOMIC DNA]</scope>
    <source>
        <strain evidence="2 3">DSM 23821</strain>
    </source>
</reference>
<dbReference type="InterPro" id="IPR011051">
    <property type="entry name" value="RmlC_Cupin_sf"/>
</dbReference>
<feature type="domain" description="Cupin type-2" evidence="1">
    <location>
        <begin position="196"/>
        <end position="261"/>
    </location>
</feature>
<feature type="domain" description="Cupin type-2" evidence="1">
    <location>
        <begin position="74"/>
        <end position="142"/>
    </location>
</feature>
<dbReference type="InterPro" id="IPR017627">
    <property type="entry name" value="UGHY"/>
</dbReference>
<dbReference type="NCBIfam" id="NF008376">
    <property type="entry name" value="PRK11171.1-5"/>
    <property type="match status" value="1"/>
</dbReference>
<keyword evidence="2" id="KW-0378">Hydrolase</keyword>
<dbReference type="GO" id="GO:0071522">
    <property type="term" value="F:ureidoglycine aminohydrolase activity"/>
    <property type="evidence" value="ECO:0007669"/>
    <property type="project" value="UniProtKB-EC"/>
</dbReference>
<protein>
    <submittedName>
        <fullName evidence="2">(S)-ureidoglycine aminohydrolase</fullName>
        <ecNumber evidence="2">3.5.3.26</ecNumber>
    </submittedName>
</protein>
<dbReference type="NCBIfam" id="NF040771">
    <property type="entry name" value="AAH_UGLYAH2"/>
    <property type="match status" value="1"/>
</dbReference>
<dbReference type="InterPro" id="IPR044697">
    <property type="entry name" value="UGlyAH_cupin_C"/>
</dbReference>
<dbReference type="Proteomes" id="UP000467240">
    <property type="component" value="Unassembled WGS sequence"/>
</dbReference>
<dbReference type="NCBIfam" id="TIGR03214">
    <property type="entry name" value="ura-cupin"/>
    <property type="match status" value="1"/>
</dbReference>
<dbReference type="PANTHER" id="PTHR34571:SF1">
    <property type="entry name" value="(S)-UREIDOGLYCINE AMINOHYDROLASE"/>
    <property type="match status" value="1"/>
</dbReference>
<dbReference type="RefSeq" id="WP_158040764.1">
    <property type="nucleotide sequence ID" value="NZ_JACCFV010000001.1"/>
</dbReference>